<dbReference type="InterPro" id="IPR001025">
    <property type="entry name" value="BAH_dom"/>
</dbReference>
<dbReference type="GO" id="GO:0008270">
    <property type="term" value="F:zinc ion binding"/>
    <property type="evidence" value="ECO:0007669"/>
    <property type="project" value="UniProtKB-KW"/>
</dbReference>
<sequence>MIPEAHRFPYDNGFSDRVSKAAGDYVLIKSSEPDKQTYVARVEKFETGMKGKSMVKVRWYYRPEQTDAGRREFHGIKEVFLSDKYGTCSTDAIRGKCIVHSFEDYIQLKDVGAKDYYSRFEYNTVTKKFNPATVEVFCNCEMPYNPDALMIACDDCKNWWPANAEGHDVLKEAARFCEIALDLDGYSVDDN</sequence>
<dbReference type="InterPro" id="IPR011011">
    <property type="entry name" value="Znf_FYVE_PHD"/>
</dbReference>
<feature type="domain" description="BAH" evidence="4">
    <location>
        <begin position="18"/>
        <end position="133"/>
    </location>
</feature>
<gene>
    <name evidence="5" type="ORF">DCAR_0102213</name>
</gene>
<dbReference type="InterPro" id="IPR013083">
    <property type="entry name" value="Znf_RING/FYVE/PHD"/>
</dbReference>
<evidence type="ECO:0000256" key="1">
    <source>
        <dbReference type="ARBA" id="ARBA00022723"/>
    </source>
</evidence>
<dbReference type="AlphaFoldDB" id="A0AAF1AGI0"/>
<keyword evidence="2" id="KW-0863">Zinc-finger</keyword>
<organism evidence="5 6">
    <name type="scientific">Daucus carota subsp. sativus</name>
    <name type="common">Carrot</name>
    <dbReference type="NCBI Taxonomy" id="79200"/>
    <lineage>
        <taxon>Eukaryota</taxon>
        <taxon>Viridiplantae</taxon>
        <taxon>Streptophyta</taxon>
        <taxon>Embryophyta</taxon>
        <taxon>Tracheophyta</taxon>
        <taxon>Spermatophyta</taxon>
        <taxon>Magnoliopsida</taxon>
        <taxon>eudicotyledons</taxon>
        <taxon>Gunneridae</taxon>
        <taxon>Pentapetalae</taxon>
        <taxon>asterids</taxon>
        <taxon>campanulids</taxon>
        <taxon>Apiales</taxon>
        <taxon>Apiaceae</taxon>
        <taxon>Apioideae</taxon>
        <taxon>Scandiceae</taxon>
        <taxon>Daucinae</taxon>
        <taxon>Daucus</taxon>
        <taxon>Daucus sect. Daucus</taxon>
    </lineage>
</organism>
<dbReference type="GO" id="GO:0003682">
    <property type="term" value="F:chromatin binding"/>
    <property type="evidence" value="ECO:0007669"/>
    <property type="project" value="InterPro"/>
</dbReference>
<evidence type="ECO:0000259" key="4">
    <source>
        <dbReference type="PROSITE" id="PS51038"/>
    </source>
</evidence>
<dbReference type="PROSITE" id="PS51038">
    <property type="entry name" value="BAH"/>
    <property type="match status" value="1"/>
</dbReference>
<evidence type="ECO:0000313" key="6">
    <source>
        <dbReference type="Proteomes" id="UP000077755"/>
    </source>
</evidence>
<dbReference type="Pfam" id="PF01426">
    <property type="entry name" value="BAH"/>
    <property type="match status" value="1"/>
</dbReference>
<evidence type="ECO:0000256" key="2">
    <source>
        <dbReference type="ARBA" id="ARBA00022771"/>
    </source>
</evidence>
<proteinExistence type="predicted"/>
<dbReference type="SUPFAM" id="SSF57903">
    <property type="entry name" value="FYVE/PHD zinc finger"/>
    <property type="match status" value="1"/>
</dbReference>
<name>A0AAF1AGI0_DAUCS</name>
<keyword evidence="3" id="KW-0862">Zinc</keyword>
<dbReference type="Gene3D" id="3.30.40.10">
    <property type="entry name" value="Zinc/RING finger domain, C3HC4 (zinc finger)"/>
    <property type="match status" value="1"/>
</dbReference>
<evidence type="ECO:0000313" key="5">
    <source>
        <dbReference type="EMBL" id="WOG83039.1"/>
    </source>
</evidence>
<dbReference type="Proteomes" id="UP000077755">
    <property type="component" value="Chromosome 1"/>
</dbReference>
<reference evidence="5" key="2">
    <citation type="submission" date="2022-03" db="EMBL/GenBank/DDBJ databases">
        <title>Draft title - Genomic analysis of global carrot germplasm unveils the trajectory of domestication and the origin of high carotenoid orange carrot.</title>
        <authorList>
            <person name="Iorizzo M."/>
            <person name="Ellison S."/>
            <person name="Senalik D."/>
            <person name="Macko-Podgorni A."/>
            <person name="Grzebelus D."/>
            <person name="Bostan H."/>
            <person name="Rolling W."/>
            <person name="Curaba J."/>
            <person name="Simon P."/>
        </authorList>
    </citation>
    <scope>NUCLEOTIDE SEQUENCE</scope>
    <source>
        <tissue evidence="5">Leaf</tissue>
    </source>
</reference>
<dbReference type="InterPro" id="IPR043151">
    <property type="entry name" value="BAH_sf"/>
</dbReference>
<dbReference type="Gene3D" id="2.30.30.490">
    <property type="match status" value="1"/>
</dbReference>
<accession>A0AAF1AGI0</accession>
<dbReference type="SMART" id="SM00439">
    <property type="entry name" value="BAH"/>
    <property type="match status" value="1"/>
</dbReference>
<dbReference type="PANTHER" id="PTHR46364">
    <property type="entry name" value="OS08G0421900 PROTEIN"/>
    <property type="match status" value="1"/>
</dbReference>
<dbReference type="EMBL" id="CP093343">
    <property type="protein sequence ID" value="WOG83039.1"/>
    <property type="molecule type" value="Genomic_DNA"/>
</dbReference>
<reference evidence="5" key="1">
    <citation type="journal article" date="2016" name="Nat. Genet.">
        <title>A high-quality carrot genome assembly provides new insights into carotenoid accumulation and asterid genome evolution.</title>
        <authorList>
            <person name="Iorizzo M."/>
            <person name="Ellison S."/>
            <person name="Senalik D."/>
            <person name="Zeng P."/>
            <person name="Satapoomin P."/>
            <person name="Huang J."/>
            <person name="Bowman M."/>
            <person name="Iovene M."/>
            <person name="Sanseverino W."/>
            <person name="Cavagnaro P."/>
            <person name="Yildiz M."/>
            <person name="Macko-Podgorni A."/>
            <person name="Moranska E."/>
            <person name="Grzebelus E."/>
            <person name="Grzebelus D."/>
            <person name="Ashrafi H."/>
            <person name="Zheng Z."/>
            <person name="Cheng S."/>
            <person name="Spooner D."/>
            <person name="Van Deynze A."/>
            <person name="Simon P."/>
        </authorList>
    </citation>
    <scope>NUCLEOTIDE SEQUENCE</scope>
    <source>
        <tissue evidence="5">Leaf</tissue>
    </source>
</reference>
<keyword evidence="1" id="KW-0479">Metal-binding</keyword>
<evidence type="ECO:0000256" key="3">
    <source>
        <dbReference type="ARBA" id="ARBA00022833"/>
    </source>
</evidence>
<keyword evidence="6" id="KW-1185">Reference proteome</keyword>
<protein>
    <recommendedName>
        <fullName evidence="4">BAH domain-containing protein</fullName>
    </recommendedName>
</protein>